<dbReference type="InterPro" id="IPR036279">
    <property type="entry name" value="5-3_exonuclease_C_sf"/>
</dbReference>
<evidence type="ECO:0000256" key="2">
    <source>
        <dbReference type="ARBA" id="ARBA00022801"/>
    </source>
</evidence>
<dbReference type="SMART" id="SM00485">
    <property type="entry name" value="XPGN"/>
    <property type="match status" value="1"/>
</dbReference>
<keyword evidence="7" id="KW-1185">Reference proteome</keyword>
<keyword evidence="6" id="KW-0255">Endonuclease</keyword>
<dbReference type="OrthoDB" id="2959108at2759"/>
<reference evidence="6" key="2">
    <citation type="submission" date="2015-11" db="EMBL/GenBank/DDBJ databases">
        <authorList>
            <person name="Zhang Y."/>
            <person name="Guo Z."/>
        </authorList>
    </citation>
    <scope>NUCLEOTIDE SEQUENCE</scope>
</reference>
<dbReference type="InterPro" id="IPR006086">
    <property type="entry name" value="XPG-I_dom"/>
</dbReference>
<feature type="domain" description="XPG-I" evidence="4">
    <location>
        <begin position="151"/>
        <end position="223"/>
    </location>
</feature>
<sequence>MLKKISLVELSLPNPIENWEVLLSLKGMGVHGLWNILNPVQDHIPLRSLGGQKLAIDLSGWVCGDICVNQRVQTGCRLYLRNLVFRLIALLREAILPITVTDGIAPAVKAAALKERRQVSRLGNLPDGIRPALLKRSQFSRISFKCSQLLEALGVPCIASPGEAEAMCAFLNMENLVDACVTDDGDAFLYGATLVYRHFSLDARVESRLSLCRRSLVLLGLVLGCDYWLPGVPGVGPISACKFLTQVDVGEALRRLTEAGFDTTASSSEAAVVADSSVWRSPTWKKIILGLAGCSVAEVVNEFLLPWRARGWEMPAEASLVWSRPNVRQAVELCVDFLGWQPAYALAQFTPLLALWITRSTSSSQLCADIMRPLRILRRRSVNYLPYLEVEWSRLKEDIWSKLLVASDGSNGSLTTFLKRFFTAAGYRFPVPEAEFRLAFPHLVLAFESLSLRVLTSKMDALSMNGRRGKSKQKKKSNVNVIESSDPRNPLVQQTSEKVITAPLVLPAWDSSPEGSPLHVVRTTPSPPPVDTGQSLPPLPPVDNFISLRTSNQFECRLTLQSSLLAATPPNSPSTEEFDGFRTPARLADRLA</sequence>
<dbReference type="Pfam" id="PF00867">
    <property type="entry name" value="XPG_I"/>
    <property type="match status" value="1"/>
</dbReference>
<organism evidence="6 7">
    <name type="scientific">Echinococcus multilocularis</name>
    <name type="common">Fox tapeworm</name>
    <dbReference type="NCBI Taxonomy" id="6211"/>
    <lineage>
        <taxon>Eukaryota</taxon>
        <taxon>Metazoa</taxon>
        <taxon>Spiralia</taxon>
        <taxon>Lophotrochozoa</taxon>
        <taxon>Platyhelminthes</taxon>
        <taxon>Cestoda</taxon>
        <taxon>Eucestoda</taxon>
        <taxon>Cyclophyllidea</taxon>
        <taxon>Taeniidae</taxon>
        <taxon>Echinococcus</taxon>
    </lineage>
</organism>
<accession>A0A068YC00</accession>
<dbReference type="EMBL" id="LN902842">
    <property type="protein sequence ID" value="CDS42058.1"/>
    <property type="molecule type" value="Genomic_DNA"/>
</dbReference>
<evidence type="ECO:0000313" key="7">
    <source>
        <dbReference type="Proteomes" id="UP000017246"/>
    </source>
</evidence>
<evidence type="ECO:0000313" key="6">
    <source>
        <dbReference type="EMBL" id="CDS42058.1"/>
    </source>
</evidence>
<proteinExistence type="predicted"/>
<reference evidence="6" key="1">
    <citation type="journal article" date="2013" name="Nature">
        <title>The genomes of four tapeworm species reveal adaptations to parasitism.</title>
        <authorList>
            <person name="Tsai I.J."/>
            <person name="Zarowiecki M."/>
            <person name="Holroyd N."/>
            <person name="Garciarrubio A."/>
            <person name="Sanchez-Flores A."/>
            <person name="Brooks K.L."/>
            <person name="Tracey A."/>
            <person name="Bobes R.J."/>
            <person name="Fragoso G."/>
            <person name="Sciutto E."/>
            <person name="Aslett M."/>
            <person name="Beasley H."/>
            <person name="Bennett H.M."/>
            <person name="Cai J."/>
            <person name="Camicia F."/>
            <person name="Clark R."/>
            <person name="Cucher M."/>
            <person name="De Silva N."/>
            <person name="Day T.A."/>
            <person name="Deplazes P."/>
            <person name="Estrada K."/>
            <person name="Fernandez C."/>
            <person name="Holland P.W."/>
            <person name="Hou J."/>
            <person name="Hu S."/>
            <person name="Huckvale T."/>
            <person name="Hung S.S."/>
            <person name="Kamenetzky L."/>
            <person name="Keane J.A."/>
            <person name="Kiss F."/>
            <person name="Koziol U."/>
            <person name="Lambert O."/>
            <person name="Liu K."/>
            <person name="Luo X."/>
            <person name="Luo Y."/>
            <person name="Macchiaroli N."/>
            <person name="Nichol S."/>
            <person name="Paps J."/>
            <person name="Parkinson J."/>
            <person name="Pouchkina-Stantcheva N."/>
            <person name="Riddiford N."/>
            <person name="Rosenzvit M."/>
            <person name="Salinas G."/>
            <person name="Wasmuth J.D."/>
            <person name="Zamanian M."/>
            <person name="Zheng Y."/>
            <person name="Cai X."/>
            <person name="Soberon X."/>
            <person name="Olson P.D."/>
            <person name="Laclette J.P."/>
            <person name="Brehm K."/>
            <person name="Berriman M."/>
            <person name="Garciarrubio A."/>
            <person name="Bobes R.J."/>
            <person name="Fragoso G."/>
            <person name="Sanchez-Flores A."/>
            <person name="Estrada K."/>
            <person name="Cevallos M.A."/>
            <person name="Morett E."/>
            <person name="Gonzalez V."/>
            <person name="Portillo T."/>
            <person name="Ochoa-Leyva A."/>
            <person name="Jose M.V."/>
            <person name="Sciutto E."/>
            <person name="Landa A."/>
            <person name="Jimenez L."/>
            <person name="Valdes V."/>
            <person name="Carrero J.C."/>
            <person name="Larralde C."/>
            <person name="Morales-Montor J."/>
            <person name="Limon-Lason J."/>
            <person name="Soberon X."/>
            <person name="Laclette J.P."/>
        </authorList>
    </citation>
    <scope>NUCLEOTIDE SEQUENCE [LARGE SCALE GENOMIC DNA]</scope>
</reference>
<gene>
    <name evidence="6" type="ORF">EmuJ_000975500</name>
</gene>
<dbReference type="AlphaFoldDB" id="A0A068YC00"/>
<dbReference type="Gene3D" id="1.10.150.20">
    <property type="entry name" value="5' to 3' exonuclease, C-terminal subdomain"/>
    <property type="match status" value="1"/>
</dbReference>
<dbReference type="Pfam" id="PF00752">
    <property type="entry name" value="XPG_N"/>
    <property type="match status" value="1"/>
</dbReference>
<dbReference type="SUPFAM" id="SSF88723">
    <property type="entry name" value="PIN domain-like"/>
    <property type="match status" value="1"/>
</dbReference>
<dbReference type="PRINTS" id="PR00853">
    <property type="entry name" value="XPGRADSUPER"/>
</dbReference>
<dbReference type="InterPro" id="IPR006084">
    <property type="entry name" value="XPG/Rad2"/>
</dbReference>
<keyword evidence="2" id="KW-0378">Hydrolase</keyword>
<dbReference type="PANTHER" id="PTHR11081">
    <property type="entry name" value="FLAP ENDONUCLEASE FAMILY MEMBER"/>
    <property type="match status" value="1"/>
</dbReference>
<dbReference type="PANTHER" id="PTHR11081:SF70">
    <property type="entry name" value="FLAP ENDONUCLEASE GEN HOMOLOG 1"/>
    <property type="match status" value="1"/>
</dbReference>
<evidence type="ECO:0000256" key="3">
    <source>
        <dbReference type="SAM" id="MobiDB-lite"/>
    </source>
</evidence>
<dbReference type="Gene3D" id="3.40.50.1010">
    <property type="entry name" value="5'-nuclease"/>
    <property type="match status" value="1"/>
</dbReference>
<dbReference type="InterPro" id="IPR006085">
    <property type="entry name" value="XPG_DNA_repair_N"/>
</dbReference>
<evidence type="ECO:0000259" key="5">
    <source>
        <dbReference type="SMART" id="SM00485"/>
    </source>
</evidence>
<feature type="domain" description="XPG N-terminal" evidence="5">
    <location>
        <begin position="28"/>
        <end position="123"/>
    </location>
</feature>
<dbReference type="CDD" id="cd09869">
    <property type="entry name" value="PIN_GEN1"/>
    <property type="match status" value="1"/>
</dbReference>
<dbReference type="GO" id="GO:0017108">
    <property type="term" value="F:5'-flap endonuclease activity"/>
    <property type="evidence" value="ECO:0007669"/>
    <property type="project" value="TreeGrafter"/>
</dbReference>
<evidence type="ECO:0000256" key="1">
    <source>
        <dbReference type="ARBA" id="ARBA00022722"/>
    </source>
</evidence>
<dbReference type="STRING" id="6211.A0A068YC00"/>
<evidence type="ECO:0000259" key="4">
    <source>
        <dbReference type="SMART" id="SM00484"/>
    </source>
</evidence>
<protein>
    <submittedName>
        <fullName evidence="6">Flap endonuclease GEN 1</fullName>
    </submittedName>
</protein>
<feature type="region of interest" description="Disordered" evidence="3">
    <location>
        <begin position="515"/>
        <end position="535"/>
    </location>
</feature>
<dbReference type="SMART" id="SM00484">
    <property type="entry name" value="XPGI"/>
    <property type="match status" value="1"/>
</dbReference>
<keyword evidence="1" id="KW-0540">Nuclease</keyword>
<dbReference type="OMA" id="VLGCDYW"/>
<name>A0A068YC00_ECHMU</name>
<dbReference type="Proteomes" id="UP000017246">
    <property type="component" value="Unassembled WGS sequence"/>
</dbReference>
<dbReference type="eggNOG" id="KOG2519">
    <property type="taxonomic scope" value="Eukaryota"/>
</dbReference>
<dbReference type="InterPro" id="IPR029060">
    <property type="entry name" value="PIN-like_dom_sf"/>
</dbReference>
<dbReference type="GO" id="GO:0000400">
    <property type="term" value="F:four-way junction DNA binding"/>
    <property type="evidence" value="ECO:0007669"/>
    <property type="project" value="TreeGrafter"/>
</dbReference>
<dbReference type="SUPFAM" id="SSF47807">
    <property type="entry name" value="5' to 3' exonuclease, C-terminal subdomain"/>
    <property type="match status" value="1"/>
</dbReference>